<dbReference type="GO" id="GO:0004252">
    <property type="term" value="F:serine-type endopeptidase activity"/>
    <property type="evidence" value="ECO:0007669"/>
    <property type="project" value="InterPro"/>
</dbReference>
<dbReference type="PROSITE" id="PS00761">
    <property type="entry name" value="SPASE_I_3"/>
    <property type="match status" value="1"/>
</dbReference>
<keyword evidence="7" id="KW-0645">Protease</keyword>
<feature type="domain" description="Peptidase S26" evidence="9">
    <location>
        <begin position="28"/>
        <end position="196"/>
    </location>
</feature>
<organism evidence="10 11">
    <name type="scientific">Paenibacillus aquistagni</name>
    <dbReference type="NCBI Taxonomy" id="1852522"/>
    <lineage>
        <taxon>Bacteria</taxon>
        <taxon>Bacillati</taxon>
        <taxon>Bacillota</taxon>
        <taxon>Bacilli</taxon>
        <taxon>Bacillales</taxon>
        <taxon>Paenibacillaceae</taxon>
        <taxon>Paenibacillus</taxon>
    </lineage>
</organism>
<proteinExistence type="inferred from homology"/>
<dbReference type="InterPro" id="IPR019758">
    <property type="entry name" value="Pept_S26A_signal_pept_1_CS"/>
</dbReference>
<dbReference type="STRING" id="1852522.SAMN06295960_0595"/>
<keyword evidence="7" id="KW-1133">Transmembrane helix</keyword>
<dbReference type="EC" id="3.4.21.89" evidence="4 7"/>
<comment type="subcellular location">
    <subcellularLocation>
        <location evidence="2">Cell membrane</location>
        <topology evidence="2">Single-pass type II membrane protein</topology>
    </subcellularLocation>
    <subcellularLocation>
        <location evidence="7">Membrane</location>
        <topology evidence="7">Single-pass type II membrane protein</topology>
    </subcellularLocation>
</comment>
<dbReference type="Gene3D" id="2.10.109.10">
    <property type="entry name" value="Umud Fragment, subunit A"/>
    <property type="match status" value="1"/>
</dbReference>
<feature type="region of interest" description="Disordered" evidence="8">
    <location>
        <begin position="1"/>
        <end position="20"/>
    </location>
</feature>
<protein>
    <recommendedName>
        <fullName evidence="4 7">Signal peptidase I</fullName>
        <ecNumber evidence="4 7">3.4.21.89</ecNumber>
    </recommendedName>
</protein>
<feature type="active site" evidence="6">
    <location>
        <position position="58"/>
    </location>
</feature>
<dbReference type="NCBIfam" id="TIGR02227">
    <property type="entry name" value="sigpep_I_bact"/>
    <property type="match status" value="1"/>
</dbReference>
<dbReference type="OrthoDB" id="9802919at2"/>
<feature type="active site" evidence="6">
    <location>
        <position position="100"/>
    </location>
</feature>
<evidence type="ECO:0000256" key="4">
    <source>
        <dbReference type="ARBA" id="ARBA00013208"/>
    </source>
</evidence>
<dbReference type="Proteomes" id="UP000193834">
    <property type="component" value="Unassembled WGS sequence"/>
</dbReference>
<dbReference type="GO" id="GO:0006465">
    <property type="term" value="P:signal peptide processing"/>
    <property type="evidence" value="ECO:0007669"/>
    <property type="project" value="InterPro"/>
</dbReference>
<dbReference type="InterPro" id="IPR000223">
    <property type="entry name" value="Pept_S26A_signal_pept_1"/>
</dbReference>
<evidence type="ECO:0000256" key="1">
    <source>
        <dbReference type="ARBA" id="ARBA00000677"/>
    </source>
</evidence>
<dbReference type="CDD" id="cd06530">
    <property type="entry name" value="S26_SPase_I"/>
    <property type="match status" value="1"/>
</dbReference>
<dbReference type="GO" id="GO:0009003">
    <property type="term" value="F:signal peptidase activity"/>
    <property type="evidence" value="ECO:0007669"/>
    <property type="project" value="UniProtKB-EC"/>
</dbReference>
<dbReference type="PANTHER" id="PTHR43390">
    <property type="entry name" value="SIGNAL PEPTIDASE I"/>
    <property type="match status" value="1"/>
</dbReference>
<name>A0A1X7INB8_9BACL</name>
<evidence type="ECO:0000256" key="8">
    <source>
        <dbReference type="SAM" id="MobiDB-lite"/>
    </source>
</evidence>
<dbReference type="RefSeq" id="WP_085492845.1">
    <property type="nucleotide sequence ID" value="NZ_FXAZ01000001.1"/>
</dbReference>
<dbReference type="Pfam" id="PF10502">
    <property type="entry name" value="Peptidase_S26"/>
    <property type="match status" value="1"/>
</dbReference>
<keyword evidence="11" id="KW-1185">Reference proteome</keyword>
<evidence type="ECO:0000256" key="2">
    <source>
        <dbReference type="ARBA" id="ARBA00004401"/>
    </source>
</evidence>
<evidence type="ECO:0000313" key="11">
    <source>
        <dbReference type="Proteomes" id="UP000193834"/>
    </source>
</evidence>
<keyword evidence="5 7" id="KW-0378">Hydrolase</keyword>
<dbReference type="InterPro" id="IPR036286">
    <property type="entry name" value="LexA/Signal_pep-like_sf"/>
</dbReference>
<evidence type="ECO:0000256" key="7">
    <source>
        <dbReference type="RuleBase" id="RU362042"/>
    </source>
</evidence>
<gene>
    <name evidence="10" type="ORF">SAMN06295960_0595</name>
</gene>
<evidence type="ECO:0000256" key="3">
    <source>
        <dbReference type="ARBA" id="ARBA00009370"/>
    </source>
</evidence>
<evidence type="ECO:0000313" key="10">
    <source>
        <dbReference type="EMBL" id="SMG15906.1"/>
    </source>
</evidence>
<dbReference type="GO" id="GO:0005886">
    <property type="term" value="C:plasma membrane"/>
    <property type="evidence" value="ECO:0007669"/>
    <property type="project" value="UniProtKB-SubCell"/>
</dbReference>
<dbReference type="EMBL" id="FXAZ01000001">
    <property type="protein sequence ID" value="SMG15906.1"/>
    <property type="molecule type" value="Genomic_DNA"/>
</dbReference>
<keyword evidence="7" id="KW-0812">Transmembrane</keyword>
<evidence type="ECO:0000256" key="5">
    <source>
        <dbReference type="ARBA" id="ARBA00022801"/>
    </source>
</evidence>
<comment type="similarity">
    <text evidence="3 7">Belongs to the peptidase S26 family.</text>
</comment>
<reference evidence="10 11" key="1">
    <citation type="submission" date="2017-04" db="EMBL/GenBank/DDBJ databases">
        <authorList>
            <person name="Afonso C.L."/>
            <person name="Miller P.J."/>
            <person name="Scott M.A."/>
            <person name="Spackman E."/>
            <person name="Goraichik I."/>
            <person name="Dimitrov K.M."/>
            <person name="Suarez D.L."/>
            <person name="Swayne D.E."/>
        </authorList>
    </citation>
    <scope>NUCLEOTIDE SEQUENCE [LARGE SCALE GENOMIC DNA]</scope>
    <source>
        <strain evidence="10 11">11</strain>
    </source>
</reference>
<keyword evidence="7" id="KW-0472">Membrane</keyword>
<comment type="catalytic activity">
    <reaction evidence="1 7">
        <text>Cleavage of hydrophobic, N-terminal signal or leader sequences from secreted and periplasmic proteins.</text>
        <dbReference type="EC" id="3.4.21.89"/>
    </reaction>
</comment>
<evidence type="ECO:0000256" key="6">
    <source>
        <dbReference type="PIRSR" id="PIRSR600223-1"/>
    </source>
</evidence>
<accession>A0A1X7INB8</accession>
<evidence type="ECO:0000259" key="9">
    <source>
        <dbReference type="Pfam" id="PF10502"/>
    </source>
</evidence>
<dbReference type="AlphaFoldDB" id="A0A1X7INB8"/>
<dbReference type="InterPro" id="IPR019533">
    <property type="entry name" value="Peptidase_S26"/>
</dbReference>
<feature type="transmembrane region" description="Helical" evidence="7">
    <location>
        <begin position="30"/>
        <end position="54"/>
    </location>
</feature>
<dbReference type="SUPFAM" id="SSF51306">
    <property type="entry name" value="LexA/Signal peptidase"/>
    <property type="match status" value="1"/>
</dbReference>
<sequence length="207" mass="23518">MDNESQVNNSGSAGSSEQQTRSNKNELLEWVKAIAVAVVLVVVVRWLLFAPFIVDGPSMEPNFWTGERLIVNKVLYNFREPERGEVVVFHVPQENRDLIKRVIGVAGDTVEYKGDDLFVNGEKIDEPYLKEALDQAHAEGKLYNDRDYPNEMLTETKVPEGHIFVLGDHRNNSTDSRALGFIPLEDVIGRADVIFWPIKHIQIVKHH</sequence>
<dbReference type="PANTHER" id="PTHR43390:SF1">
    <property type="entry name" value="CHLOROPLAST PROCESSING PEPTIDASE"/>
    <property type="match status" value="1"/>
</dbReference>
<dbReference type="PRINTS" id="PR00727">
    <property type="entry name" value="LEADERPTASE"/>
</dbReference>